<dbReference type="Pfam" id="PF14155">
    <property type="entry name" value="DUF4307"/>
    <property type="match status" value="1"/>
</dbReference>
<proteinExistence type="predicted"/>
<keyword evidence="2" id="KW-0812">Transmembrane</keyword>
<accession>A0ABP9CM06</accession>
<keyword evidence="4" id="KW-1185">Reference proteome</keyword>
<keyword evidence="2" id="KW-0472">Membrane</keyword>
<reference evidence="4" key="1">
    <citation type="journal article" date="2019" name="Int. J. Syst. Evol. Microbiol.">
        <title>The Global Catalogue of Microorganisms (GCM) 10K type strain sequencing project: providing services to taxonomists for standard genome sequencing and annotation.</title>
        <authorList>
            <consortium name="The Broad Institute Genomics Platform"/>
            <consortium name="The Broad Institute Genome Sequencing Center for Infectious Disease"/>
            <person name="Wu L."/>
            <person name="Ma J."/>
        </authorList>
    </citation>
    <scope>NUCLEOTIDE SEQUENCE [LARGE SCALE GENOMIC DNA]</scope>
    <source>
        <strain evidence="4">JCM 18542</strain>
    </source>
</reference>
<feature type="region of interest" description="Disordered" evidence="1">
    <location>
        <begin position="1"/>
        <end position="34"/>
    </location>
</feature>
<feature type="transmembrane region" description="Helical" evidence="2">
    <location>
        <begin position="42"/>
        <end position="63"/>
    </location>
</feature>
<evidence type="ECO:0000313" key="3">
    <source>
        <dbReference type="EMBL" id="GAA4811626.1"/>
    </source>
</evidence>
<organism evidence="3 4">
    <name type="scientific">Tomitella cavernea</name>
    <dbReference type="NCBI Taxonomy" id="1387982"/>
    <lineage>
        <taxon>Bacteria</taxon>
        <taxon>Bacillati</taxon>
        <taxon>Actinomycetota</taxon>
        <taxon>Actinomycetes</taxon>
        <taxon>Mycobacteriales</taxon>
        <taxon>Tomitella</taxon>
    </lineage>
</organism>
<keyword evidence="2" id="KW-1133">Transmembrane helix</keyword>
<name>A0ABP9CM06_9ACTN</name>
<sequence length="166" mass="17545">MNTEDEAMNSTDGDASRGNATGAPTPSARYETGRLSPKGRKAVLIVLVIGVVLLGAGAAYSYYSSLGSTDLEGQAIRYEALDDTEMAADISLTRDDPSDPAMCVIRARNREGVEVARREVFFPPTQFDSTVVTTKLHTSSPGGVVDVYGCTYDVPAYLGTDTPPGS</sequence>
<dbReference type="EMBL" id="BAABKQ010000001">
    <property type="protein sequence ID" value="GAA4811626.1"/>
    <property type="molecule type" value="Genomic_DNA"/>
</dbReference>
<evidence type="ECO:0000313" key="4">
    <source>
        <dbReference type="Proteomes" id="UP001500839"/>
    </source>
</evidence>
<comment type="caution">
    <text evidence="3">The sequence shown here is derived from an EMBL/GenBank/DDBJ whole genome shotgun (WGS) entry which is preliminary data.</text>
</comment>
<feature type="compositionally biased region" description="Polar residues" evidence="1">
    <location>
        <begin position="8"/>
        <end position="24"/>
    </location>
</feature>
<protein>
    <submittedName>
        <fullName evidence="3">DUF4307 domain-containing protein</fullName>
    </submittedName>
</protein>
<gene>
    <name evidence="3" type="ORF">GCM10023353_15260</name>
</gene>
<evidence type="ECO:0000256" key="2">
    <source>
        <dbReference type="SAM" id="Phobius"/>
    </source>
</evidence>
<dbReference type="RefSeq" id="WP_200172451.1">
    <property type="nucleotide sequence ID" value="NZ_BAABKQ010000001.1"/>
</dbReference>
<dbReference type="Proteomes" id="UP001500839">
    <property type="component" value="Unassembled WGS sequence"/>
</dbReference>
<evidence type="ECO:0000256" key="1">
    <source>
        <dbReference type="SAM" id="MobiDB-lite"/>
    </source>
</evidence>
<dbReference type="InterPro" id="IPR025443">
    <property type="entry name" value="DUF4307"/>
</dbReference>